<dbReference type="Proteomes" id="UP000257076">
    <property type="component" value="Unassembled WGS sequence"/>
</dbReference>
<accession>A0A3E0B1M7</accession>
<keyword evidence="2" id="KW-1185">Reference proteome</keyword>
<dbReference type="AlphaFoldDB" id="A0A3E0B1M7"/>
<proteinExistence type="predicted"/>
<organism evidence="1 2">
    <name type="scientific">Jeotgalicoccus halotolerans</name>
    <dbReference type="NCBI Taxonomy" id="157227"/>
    <lineage>
        <taxon>Bacteria</taxon>
        <taxon>Bacillati</taxon>
        <taxon>Bacillota</taxon>
        <taxon>Bacilli</taxon>
        <taxon>Bacillales</taxon>
        <taxon>Staphylococcaceae</taxon>
        <taxon>Jeotgalicoccus</taxon>
    </lineage>
</organism>
<protein>
    <submittedName>
        <fullName evidence="1">Uncharacterized protein</fullName>
    </submittedName>
</protein>
<reference evidence="1 2" key="1">
    <citation type="submission" date="2018-08" db="EMBL/GenBank/DDBJ databases">
        <title>Genomic Encyclopedia of Type Strains, Phase IV (KMG-IV): sequencing the most valuable type-strain genomes for metagenomic binning, comparative biology and taxonomic classification.</title>
        <authorList>
            <person name="Goeker M."/>
        </authorList>
    </citation>
    <scope>NUCLEOTIDE SEQUENCE [LARGE SCALE GENOMIC DNA]</scope>
    <source>
        <strain evidence="1 2">DSM 17274</strain>
    </source>
</reference>
<evidence type="ECO:0000313" key="1">
    <source>
        <dbReference type="EMBL" id="REG25880.1"/>
    </source>
</evidence>
<name>A0A3E0B1M7_9STAP</name>
<gene>
    <name evidence="1" type="ORF">DFR63_0928</name>
</gene>
<dbReference type="RefSeq" id="WP_115884644.1">
    <property type="nucleotide sequence ID" value="NZ_CBCSHX010000005.1"/>
</dbReference>
<dbReference type="OrthoDB" id="2390433at2"/>
<dbReference type="EMBL" id="QUMW01000009">
    <property type="protein sequence ID" value="REG25880.1"/>
    <property type="molecule type" value="Genomic_DNA"/>
</dbReference>
<evidence type="ECO:0000313" key="2">
    <source>
        <dbReference type="Proteomes" id="UP000257076"/>
    </source>
</evidence>
<sequence length="492" mass="57267">MLNSFEISHEVNDEYSYNYKLNDDLVISYNHKDIFNSVSKNDGTIISYGYCFDVRNPETDITATLNTLLNNQNNILENIKYLNGHFILLFNQGGEWKMITDAVSITPVYFDAVKALVTVDDTNELPTLNGASILNLQNFTLSRIDLAVNKLSDERIERTILDLVSNQYKYFLDKDLTLNFRRNKMNKAIISILRPVLMNQTLNLRENDDTTLKIGNWIAREYKMGLLNEDMEPSTTYLANTHLMDYKFYMKKNELAEDELDEFNNLYNLDSEFLNERSGIEYNLLNKLNYRNEPKPQLIYDPFNVMAIQESIYRFSDASNFDPLTRVVNILHPAIDFYDFANGETLMQKYARLKKQNLKMSEELKKVVVNQEFLSEAEEKGISVSENLDGNILEKGITFYPASQTITKEVIYEVTYTKNKPGMVLVESYFNNPKNAHRIKVELNNDMFNIDEFLNGKFIKTDTDINIKMHYERNYDAASWQKAGRITIKELT</sequence>
<comment type="caution">
    <text evidence="1">The sequence shown here is derived from an EMBL/GenBank/DDBJ whole genome shotgun (WGS) entry which is preliminary data.</text>
</comment>